<evidence type="ECO:0000313" key="4">
    <source>
        <dbReference type="EMBL" id="MBA6155922.1"/>
    </source>
</evidence>
<comment type="caution">
    <text evidence="4">The sequence shown here is derived from an EMBL/GenBank/DDBJ whole genome shotgun (WGS) entry which is preliminary data.</text>
</comment>
<dbReference type="InterPro" id="IPR001789">
    <property type="entry name" value="Sig_transdc_resp-reg_receiver"/>
</dbReference>
<dbReference type="Gene3D" id="3.40.50.2300">
    <property type="match status" value="1"/>
</dbReference>
<evidence type="ECO:0000313" key="5">
    <source>
        <dbReference type="Proteomes" id="UP000563906"/>
    </source>
</evidence>
<dbReference type="SUPFAM" id="SSF52172">
    <property type="entry name" value="CheY-like"/>
    <property type="match status" value="1"/>
</dbReference>
<feature type="domain" description="Response regulatory" evidence="2">
    <location>
        <begin position="6"/>
        <end position="117"/>
    </location>
</feature>
<dbReference type="Gene3D" id="2.40.50.1020">
    <property type="entry name" value="LytTr DNA-binding domain"/>
    <property type="match status" value="1"/>
</dbReference>
<dbReference type="GO" id="GO:0003677">
    <property type="term" value="F:DNA binding"/>
    <property type="evidence" value="ECO:0007669"/>
    <property type="project" value="InterPro"/>
</dbReference>
<evidence type="ECO:0000256" key="1">
    <source>
        <dbReference type="PROSITE-ProRule" id="PRU00169"/>
    </source>
</evidence>
<dbReference type="PROSITE" id="PS50110">
    <property type="entry name" value="RESPONSE_REGULATORY"/>
    <property type="match status" value="1"/>
</dbReference>
<feature type="modified residue" description="4-aspartylphosphate" evidence="1">
    <location>
        <position position="57"/>
    </location>
</feature>
<dbReference type="InterPro" id="IPR046947">
    <property type="entry name" value="LytR-like"/>
</dbReference>
<dbReference type="SMART" id="SM00448">
    <property type="entry name" value="REC"/>
    <property type="match status" value="1"/>
</dbReference>
<reference evidence="4 5" key="1">
    <citation type="submission" date="2020-07" db="EMBL/GenBank/DDBJ databases">
        <title>Bacterium isolated from marine sediment.</title>
        <authorList>
            <person name="Shang D."/>
            <person name="Du Z.-J."/>
        </authorList>
    </citation>
    <scope>NUCLEOTIDE SEQUENCE [LARGE SCALE GENOMIC DNA]</scope>
    <source>
        <strain evidence="4 5">S7007</strain>
    </source>
</reference>
<keyword evidence="1" id="KW-0597">Phosphoprotein</keyword>
<organism evidence="4 5">
    <name type="scientific">Tenacibaculum pelagium</name>
    <dbReference type="NCBI Taxonomy" id="2759527"/>
    <lineage>
        <taxon>Bacteria</taxon>
        <taxon>Pseudomonadati</taxon>
        <taxon>Bacteroidota</taxon>
        <taxon>Flavobacteriia</taxon>
        <taxon>Flavobacteriales</taxon>
        <taxon>Flavobacteriaceae</taxon>
        <taxon>Tenacibaculum</taxon>
    </lineage>
</organism>
<dbReference type="AlphaFoldDB" id="A0A839ALA9"/>
<feature type="domain" description="HTH LytTR-type" evidence="3">
    <location>
        <begin position="136"/>
        <end position="234"/>
    </location>
</feature>
<dbReference type="EMBL" id="JACGLS010000002">
    <property type="protein sequence ID" value="MBA6155922.1"/>
    <property type="molecule type" value="Genomic_DNA"/>
</dbReference>
<evidence type="ECO:0000259" key="2">
    <source>
        <dbReference type="PROSITE" id="PS50110"/>
    </source>
</evidence>
<dbReference type="Pfam" id="PF00072">
    <property type="entry name" value="Response_reg"/>
    <property type="match status" value="1"/>
</dbReference>
<sequence length="235" mass="27091">MYKKTTCVIVDDEPIAREIITSFIEKTPSLELIRTCKNATEAINFIETNEADLFFLDINMPEVNGLSLAKIIGKKANIIFTTAYRDYAVDGFNLNVVDYLLKPIAFERFFEAVQKVESIPESKSIEKDKPVSKDFMFVRADRKMVKINFNEILYIESLGDYLKIFLEGQTIVTRETMNNINSKLPESIFIRIHRSYIVSLNKISSYTNEFIEINNKALPISRSYKETVLQKLAEV</sequence>
<dbReference type="GO" id="GO:0000156">
    <property type="term" value="F:phosphorelay response regulator activity"/>
    <property type="evidence" value="ECO:0007669"/>
    <property type="project" value="InterPro"/>
</dbReference>
<dbReference type="InterPro" id="IPR011006">
    <property type="entry name" value="CheY-like_superfamily"/>
</dbReference>
<name>A0A839ALA9_9FLAO</name>
<protein>
    <submittedName>
        <fullName evidence="4">Response regulator transcription factor</fullName>
    </submittedName>
</protein>
<evidence type="ECO:0000259" key="3">
    <source>
        <dbReference type="PROSITE" id="PS50930"/>
    </source>
</evidence>
<dbReference type="Pfam" id="PF04397">
    <property type="entry name" value="LytTR"/>
    <property type="match status" value="1"/>
</dbReference>
<dbReference type="PROSITE" id="PS50930">
    <property type="entry name" value="HTH_LYTTR"/>
    <property type="match status" value="1"/>
</dbReference>
<gene>
    <name evidence="4" type="ORF">H3Z83_05230</name>
</gene>
<proteinExistence type="predicted"/>
<dbReference type="RefSeq" id="WP_182124434.1">
    <property type="nucleotide sequence ID" value="NZ_JACGLS010000002.1"/>
</dbReference>
<keyword evidence="5" id="KW-1185">Reference proteome</keyword>
<dbReference type="Proteomes" id="UP000563906">
    <property type="component" value="Unassembled WGS sequence"/>
</dbReference>
<dbReference type="InterPro" id="IPR007492">
    <property type="entry name" value="LytTR_DNA-bd_dom"/>
</dbReference>
<dbReference type="PANTHER" id="PTHR37299:SF1">
    <property type="entry name" value="STAGE 0 SPORULATION PROTEIN A HOMOLOG"/>
    <property type="match status" value="1"/>
</dbReference>
<dbReference type="PANTHER" id="PTHR37299">
    <property type="entry name" value="TRANSCRIPTIONAL REGULATOR-RELATED"/>
    <property type="match status" value="1"/>
</dbReference>
<dbReference type="SMART" id="SM00850">
    <property type="entry name" value="LytTR"/>
    <property type="match status" value="1"/>
</dbReference>
<accession>A0A839ALA9</accession>